<accession>A0A0G0Z5Q5</accession>
<dbReference type="AlphaFoldDB" id="A0A0G0Z5Q5"/>
<comment type="caution">
    <text evidence="1">The sequence shown here is derived from an EMBL/GenBank/DDBJ whole genome shotgun (WGS) entry which is preliminary data.</text>
</comment>
<gene>
    <name evidence="1" type="ORF">UV07_C0016G0011</name>
</gene>
<dbReference type="EMBL" id="LCDB01000016">
    <property type="protein sequence ID" value="KKS44029.1"/>
    <property type="molecule type" value="Genomic_DNA"/>
</dbReference>
<sequence>MTGIKERRVTAEYEGRLNYIVDACANAESGRSGHFEGFQPGPGKKLFDYLDYEAMAKYSGAVKGPALTIGEISEAIINAINEKAADRKKPGIHPGKKLVTTNHILFQFYLIKRALSATTK</sequence>
<protein>
    <submittedName>
        <fullName evidence="1">Uncharacterized protein</fullName>
    </submittedName>
</protein>
<organism evidence="1 2">
    <name type="scientific">Candidatus Azambacteria bacterium GW2011_GWB1_42_17</name>
    <dbReference type="NCBI Taxonomy" id="1618615"/>
    <lineage>
        <taxon>Bacteria</taxon>
        <taxon>Candidatus Azamiibacteriota</taxon>
    </lineage>
</organism>
<name>A0A0G0Z5Q5_9BACT</name>
<evidence type="ECO:0000313" key="2">
    <source>
        <dbReference type="Proteomes" id="UP000033986"/>
    </source>
</evidence>
<proteinExistence type="predicted"/>
<reference evidence="1 2" key="1">
    <citation type="journal article" date="2015" name="Nature">
        <title>rRNA introns, odd ribosomes, and small enigmatic genomes across a large radiation of phyla.</title>
        <authorList>
            <person name="Brown C.T."/>
            <person name="Hug L.A."/>
            <person name="Thomas B.C."/>
            <person name="Sharon I."/>
            <person name="Castelle C.J."/>
            <person name="Singh A."/>
            <person name="Wilkins M.J."/>
            <person name="Williams K.H."/>
            <person name="Banfield J.F."/>
        </authorList>
    </citation>
    <scope>NUCLEOTIDE SEQUENCE [LARGE SCALE GENOMIC DNA]</scope>
</reference>
<dbReference type="Proteomes" id="UP000033986">
    <property type="component" value="Unassembled WGS sequence"/>
</dbReference>
<evidence type="ECO:0000313" key="1">
    <source>
        <dbReference type="EMBL" id="KKS44029.1"/>
    </source>
</evidence>